<organism evidence="2 3">
    <name type="scientific">Rat cytomegalovirus ALL-03</name>
    <dbReference type="NCBI Taxonomy" id="1640278"/>
    <lineage>
        <taxon>Viruses</taxon>
        <taxon>Duplodnaviria</taxon>
        <taxon>Heunggongvirae</taxon>
        <taxon>Peploviricota</taxon>
        <taxon>Herviviricetes</taxon>
        <taxon>Herpesvirales</taxon>
        <taxon>Orthoherpesviridae</taxon>
        <taxon>Betaherpesvirinae</taxon>
        <taxon>Muromegalovirus</taxon>
        <taxon>Muromegalovirus muridbeta8</taxon>
        <taxon>Rat cytomegalovirus (isolate England)</taxon>
    </lineage>
</organism>
<dbReference type="Proteomes" id="UP000105122">
    <property type="component" value="Segment"/>
</dbReference>
<gene>
    <name evidence="2" type="primary">a96</name>
</gene>
<protein>
    <submittedName>
        <fullName evidence="2">A96</fullName>
    </submittedName>
</protein>
<accession>A0A0F6R6N5</accession>
<proteinExistence type="inferred from homology"/>
<name>A0A0F6R6N5_RCMVE</name>
<dbReference type="Pfam" id="PF10867">
    <property type="entry name" value="DUF2664"/>
    <property type="match status" value="1"/>
</dbReference>
<evidence type="ECO:0000256" key="1">
    <source>
        <dbReference type="ARBA" id="ARBA00009912"/>
    </source>
</evidence>
<comment type="similarity">
    <text evidence="1">Belongs to the herpesviridae UL96 family.</text>
</comment>
<evidence type="ECO:0000313" key="3">
    <source>
        <dbReference type="Proteomes" id="UP000105122"/>
    </source>
</evidence>
<evidence type="ECO:0000313" key="2">
    <source>
        <dbReference type="EMBL" id="AKE44264.1"/>
    </source>
</evidence>
<sequence>MSNRTQKKMTGGESYLLMDAMRLELENRQKEFVVQAFGANHPISRIQDLRTADAKARLTIRESSRTTADVVSAIRARNAEIGGLTPRGRVGKNVDEFVDTVAEIRDETDDLREVFTSSNYDAV</sequence>
<dbReference type="EMBL" id="KP967684">
    <property type="protein sequence ID" value="AKE44264.1"/>
    <property type="molecule type" value="Genomic_DNA"/>
</dbReference>
<dbReference type="InterPro" id="IPR022614">
    <property type="entry name" value="Herpesvirus_UL96"/>
</dbReference>
<reference evidence="2 3" key="1">
    <citation type="journal article" date="2015" name="Genome Announc.">
        <title>Complete Genome Sequence of Rat Cytomegalovirus Strain ALL-03 (Malaysian Strain).</title>
        <authorList>
            <person name="Balakrishnan K.N."/>
            <person name="Abdullah A.A."/>
            <person name="Camalxaman S.N."/>
            <person name="Quah Y.W."/>
            <person name="Abba Y."/>
            <person name="Hani H."/>
            <person name="Loh H.S."/>
            <person name="Kamal F.M."/>
            <person name="Zeenathul N.A."/>
            <person name="Aini I."/>
            <person name="Omar A.R."/>
            <person name="Noordin M.M."/>
            <person name="Mohd Azmi M.L."/>
        </authorList>
    </citation>
    <scope>NUCLEOTIDE SEQUENCE [LARGE SCALE GENOMIC DNA]</scope>
    <source>
        <strain evidence="2">ALL-03</strain>
    </source>
</reference>